<keyword evidence="3" id="KW-1185">Reference proteome</keyword>
<evidence type="ECO:0000313" key="3">
    <source>
        <dbReference type="Proteomes" id="UP000012063"/>
    </source>
</evidence>
<reference evidence="3" key="1">
    <citation type="journal article" date="2013" name="Genome Announc.">
        <title>Genome Sequence of Halanaerobium saccharolyticum subsp. saccharolyticum Strain DSM 6643T, a Halophilic Hydrogen-Producing Bacterium.</title>
        <authorList>
            <person name="Kivisto A."/>
            <person name="Larjo A."/>
            <person name="Ciranna A."/>
            <person name="Santala V."/>
            <person name="Roos C."/>
            <person name="Karp M."/>
        </authorList>
    </citation>
    <scope>NUCLEOTIDE SEQUENCE [LARGE SCALE GENOMIC DNA]</scope>
    <source>
        <strain evidence="3">DSM 6643</strain>
    </source>
</reference>
<dbReference type="GO" id="GO:0016787">
    <property type="term" value="F:hydrolase activity"/>
    <property type="evidence" value="ECO:0007669"/>
    <property type="project" value="InterPro"/>
</dbReference>
<dbReference type="Gene3D" id="3.30.420.40">
    <property type="match status" value="1"/>
</dbReference>
<dbReference type="RefSeq" id="WP_005487663.1">
    <property type="nucleotide sequence ID" value="NZ_CAUI01000005.1"/>
</dbReference>
<evidence type="ECO:0000313" key="2">
    <source>
        <dbReference type="EMBL" id="CCU78285.1"/>
    </source>
</evidence>
<dbReference type="EMBL" id="CAUI01000005">
    <property type="protein sequence ID" value="CCU78285.1"/>
    <property type="molecule type" value="Genomic_DNA"/>
</dbReference>
<dbReference type="Proteomes" id="UP000012063">
    <property type="component" value="Unassembled WGS sequence"/>
</dbReference>
<dbReference type="OrthoDB" id="1792672at2"/>
<dbReference type="InterPro" id="IPR002821">
    <property type="entry name" value="Hydantoinase_A"/>
</dbReference>
<sequence>MGKYKIIGWDIGGANIKATKIVYSKRQNKIESVLSTSKYFAMWDKNQNPLEVVAEIYQNFKEADYFAITMTAELADRFSTKIEGINFIIDLFKDNFEDKKIYFYNNQAEFLKAEKLKDNIEKSLSLAAANWTASASFLAEFKKDFILFDMGSSTIDLIPVINNKIAALGTTDVERLKQGELIYHGFLRSNLSNLSSKLPYQGQMIDVINEYFAATADLHLLKDIITSAEYTIRPADGGLKSKMAAASRIARMISLDLNSITDSQLNLIIDYIYNQEISLIYNKLLQLYSRASLNLQIPLLINSEAAHFKNDLKMRSNFKFLELAKLIPVLDNNILTTTSIASLLLKKIIGKDLVKVVRLNDE</sequence>
<comment type="caution">
    <text evidence="2">The sequence shown here is derived from an EMBL/GenBank/DDBJ whole genome shotgun (WGS) entry which is preliminary data.</text>
</comment>
<dbReference type="STRING" id="1293054.HSACCH_00542"/>
<accession>M5DXY4</accession>
<name>M5DXY4_9FIRM</name>
<dbReference type="AlphaFoldDB" id="M5DXY4"/>
<proteinExistence type="predicted"/>
<feature type="domain" description="Hydantoinase A/oxoprolinase" evidence="1">
    <location>
        <begin position="67"/>
        <end position="255"/>
    </location>
</feature>
<dbReference type="InParanoid" id="M5DXY4"/>
<dbReference type="Pfam" id="PF01968">
    <property type="entry name" value="Hydantoinase_A"/>
    <property type="match status" value="1"/>
</dbReference>
<organism evidence="2 3">
    <name type="scientific">Halanaerobium saccharolyticum subsp. saccharolyticum DSM 6643</name>
    <dbReference type="NCBI Taxonomy" id="1293054"/>
    <lineage>
        <taxon>Bacteria</taxon>
        <taxon>Bacillati</taxon>
        <taxon>Bacillota</taxon>
        <taxon>Clostridia</taxon>
        <taxon>Halanaerobiales</taxon>
        <taxon>Halanaerobiaceae</taxon>
        <taxon>Halanaerobium</taxon>
    </lineage>
</organism>
<dbReference type="Gene3D" id="3.30.420.190">
    <property type="entry name" value="conserved archaeal protein q6m145"/>
    <property type="match status" value="1"/>
</dbReference>
<gene>
    <name evidence="2" type="ORF">HSACCH_00542</name>
</gene>
<dbReference type="NCBIfam" id="TIGR03123">
    <property type="entry name" value="one_C_unchar_1"/>
    <property type="match status" value="1"/>
</dbReference>
<evidence type="ECO:0000259" key="1">
    <source>
        <dbReference type="Pfam" id="PF01968"/>
    </source>
</evidence>
<dbReference type="eggNOG" id="COG1548">
    <property type="taxonomic scope" value="Bacteria"/>
</dbReference>
<dbReference type="InterPro" id="IPR002756">
    <property type="entry name" value="MfnF"/>
</dbReference>
<protein>
    <submittedName>
        <fullName evidence="2">Uncharacterized protein MJ0840</fullName>
    </submittedName>
</protein>